<organism evidence="1 2">
    <name type="scientific">Pseudoalteromonas issachenkonii</name>
    <dbReference type="NCBI Taxonomy" id="152297"/>
    <lineage>
        <taxon>Bacteria</taxon>
        <taxon>Pseudomonadati</taxon>
        <taxon>Pseudomonadota</taxon>
        <taxon>Gammaproteobacteria</taxon>
        <taxon>Alteromonadales</taxon>
        <taxon>Pseudoalteromonadaceae</taxon>
        <taxon>Pseudoalteromonas</taxon>
    </lineage>
</organism>
<evidence type="ECO:0000313" key="2">
    <source>
        <dbReference type="Proteomes" id="UP000217258"/>
    </source>
</evidence>
<reference evidence="1 2" key="1">
    <citation type="submission" date="2015-06" db="EMBL/GenBank/DDBJ databases">
        <authorList>
            <person name="Xie B.-B."/>
            <person name="Rong J.-C."/>
            <person name="Qin Q.-L."/>
            <person name="Zhang Y.-Z."/>
        </authorList>
    </citation>
    <scope>NUCLEOTIDE SEQUENCE [LARGE SCALE GENOMIC DNA]</scope>
    <source>
        <strain evidence="1 2">KMM 3549</strain>
    </source>
</reference>
<sequence length="41" mass="4769">MALRLVGGRDVFSTAFLFVLLQYPPFKKSTLTVLWRTKRPN</sequence>
<accession>A0ABM6MZI8</accession>
<proteinExistence type="predicted"/>
<dbReference type="EMBL" id="CP011030">
    <property type="protein sequence ID" value="ATC89350.1"/>
    <property type="molecule type" value="Genomic_DNA"/>
</dbReference>
<evidence type="ECO:0000313" key="1">
    <source>
        <dbReference type="EMBL" id="ATC89350.1"/>
    </source>
</evidence>
<dbReference type="Proteomes" id="UP000217258">
    <property type="component" value="Chromosome I"/>
</dbReference>
<gene>
    <name evidence="1" type="ORF">PISS_a0288</name>
</gene>
<keyword evidence="2" id="KW-1185">Reference proteome</keyword>
<name>A0ABM6MZI8_9GAMM</name>
<protein>
    <submittedName>
        <fullName evidence="1">Uncharacterized protein</fullName>
    </submittedName>
</protein>